<dbReference type="InterPro" id="IPR007492">
    <property type="entry name" value="LytTR_DNA-bd_dom"/>
</dbReference>
<organism evidence="3 4">
    <name type="scientific">Spirosoma fluviale</name>
    <dbReference type="NCBI Taxonomy" id="1597977"/>
    <lineage>
        <taxon>Bacteria</taxon>
        <taxon>Pseudomonadati</taxon>
        <taxon>Bacteroidota</taxon>
        <taxon>Cytophagia</taxon>
        <taxon>Cytophagales</taxon>
        <taxon>Cytophagaceae</taxon>
        <taxon>Spirosoma</taxon>
    </lineage>
</organism>
<dbReference type="PROSITE" id="PS50930">
    <property type="entry name" value="HTH_LYTTR"/>
    <property type="match status" value="1"/>
</dbReference>
<name>A0A286FAN3_9BACT</name>
<dbReference type="Proteomes" id="UP000219452">
    <property type="component" value="Unassembled WGS sequence"/>
</dbReference>
<accession>A0A286FAN3</accession>
<dbReference type="AlphaFoldDB" id="A0A286FAN3"/>
<evidence type="ECO:0000259" key="2">
    <source>
        <dbReference type="PROSITE" id="PS50930"/>
    </source>
</evidence>
<dbReference type="GO" id="GO:0003677">
    <property type="term" value="F:DNA binding"/>
    <property type="evidence" value="ECO:0007669"/>
    <property type="project" value="UniProtKB-KW"/>
</dbReference>
<dbReference type="Pfam" id="PF04397">
    <property type="entry name" value="LytTR"/>
    <property type="match status" value="1"/>
</dbReference>
<dbReference type="GO" id="GO:0000156">
    <property type="term" value="F:phosphorelay response regulator activity"/>
    <property type="evidence" value="ECO:0007669"/>
    <property type="project" value="InterPro"/>
</dbReference>
<evidence type="ECO:0000256" key="1">
    <source>
        <dbReference type="SAM" id="SignalP"/>
    </source>
</evidence>
<sequence>MQRRHFFVTLSLLLPVFLSMAQSPESQNQVRVLLTDARQQPIFGATVQQRLWPDTTQTVTTISDTAGVALLPAKPDAAYQLRISAMGFKPVVQGIHLLTVDDITYLQADEGIVFAFDVRGQKYPLSGNLTELEDQLDPARFFRLNRSEIINIRYIDRLEPYFNDRLAVRMLGHTDPLITSTGRTPDLRRWLEG</sequence>
<evidence type="ECO:0000313" key="4">
    <source>
        <dbReference type="Proteomes" id="UP000219452"/>
    </source>
</evidence>
<feature type="chain" id="PRO_5012786875" evidence="1">
    <location>
        <begin position="22"/>
        <end position="193"/>
    </location>
</feature>
<protein>
    <submittedName>
        <fullName evidence="3">LytTr DNA-binding domain-containing protein</fullName>
    </submittedName>
</protein>
<keyword evidence="1" id="KW-0732">Signal</keyword>
<proteinExistence type="predicted"/>
<dbReference type="SUPFAM" id="SSF49464">
    <property type="entry name" value="Carboxypeptidase regulatory domain-like"/>
    <property type="match status" value="1"/>
</dbReference>
<dbReference type="EMBL" id="OCNH01000001">
    <property type="protein sequence ID" value="SOD80297.1"/>
    <property type="molecule type" value="Genomic_DNA"/>
</dbReference>
<reference evidence="4" key="1">
    <citation type="submission" date="2017-09" db="EMBL/GenBank/DDBJ databases">
        <authorList>
            <person name="Varghese N."/>
            <person name="Submissions S."/>
        </authorList>
    </citation>
    <scope>NUCLEOTIDE SEQUENCE [LARGE SCALE GENOMIC DNA]</scope>
    <source>
        <strain evidence="4">DSM 29961</strain>
    </source>
</reference>
<dbReference type="InterPro" id="IPR046947">
    <property type="entry name" value="LytR-like"/>
</dbReference>
<dbReference type="PANTHER" id="PTHR37299">
    <property type="entry name" value="TRANSCRIPTIONAL REGULATOR-RELATED"/>
    <property type="match status" value="1"/>
</dbReference>
<feature type="domain" description="HTH LytTR-type" evidence="2">
    <location>
        <begin position="86"/>
        <end position="193"/>
    </location>
</feature>
<dbReference type="PANTHER" id="PTHR37299:SF1">
    <property type="entry name" value="STAGE 0 SPORULATION PROTEIN A HOMOLOG"/>
    <property type="match status" value="1"/>
</dbReference>
<dbReference type="SMART" id="SM00850">
    <property type="entry name" value="LytTR"/>
    <property type="match status" value="1"/>
</dbReference>
<feature type="signal peptide" evidence="1">
    <location>
        <begin position="1"/>
        <end position="21"/>
    </location>
</feature>
<keyword evidence="3" id="KW-0238">DNA-binding</keyword>
<keyword evidence="4" id="KW-1185">Reference proteome</keyword>
<evidence type="ECO:0000313" key="3">
    <source>
        <dbReference type="EMBL" id="SOD80297.1"/>
    </source>
</evidence>
<gene>
    <name evidence="3" type="ORF">SAMN06269250_1331</name>
</gene>
<dbReference type="Gene3D" id="2.40.50.1020">
    <property type="entry name" value="LytTr DNA-binding domain"/>
    <property type="match status" value="1"/>
</dbReference>
<dbReference type="InterPro" id="IPR008969">
    <property type="entry name" value="CarboxyPept-like_regulatory"/>
</dbReference>